<organism evidence="1 2">
    <name type="scientific">Gemmata massiliana</name>
    <dbReference type="NCBI Taxonomy" id="1210884"/>
    <lineage>
        <taxon>Bacteria</taxon>
        <taxon>Pseudomonadati</taxon>
        <taxon>Planctomycetota</taxon>
        <taxon>Planctomycetia</taxon>
        <taxon>Gemmatales</taxon>
        <taxon>Gemmataceae</taxon>
        <taxon>Gemmata</taxon>
    </lineage>
</organism>
<dbReference type="AlphaFoldDB" id="A0A6P2CYT2"/>
<dbReference type="RefSeq" id="WP_162668739.1">
    <property type="nucleotide sequence ID" value="NZ_LR593886.1"/>
</dbReference>
<dbReference type="Proteomes" id="UP000464178">
    <property type="component" value="Chromosome"/>
</dbReference>
<evidence type="ECO:0000313" key="1">
    <source>
        <dbReference type="EMBL" id="VTR94131.1"/>
    </source>
</evidence>
<dbReference type="EMBL" id="LR593886">
    <property type="protein sequence ID" value="VTR94131.1"/>
    <property type="molecule type" value="Genomic_DNA"/>
</dbReference>
<protein>
    <submittedName>
        <fullName evidence="1">Uncharacterized protein</fullName>
    </submittedName>
</protein>
<sequence length="82" mass="9571">MATKRKTKAKKTFTALVTKRESAPPRRALIKWAEAVELLNEFEDQIYARINDDVFEETCVSDLQHAIMNLRCELFSAQPQEW</sequence>
<reference evidence="1 2" key="1">
    <citation type="submission" date="2019-05" db="EMBL/GenBank/DDBJ databases">
        <authorList>
            <consortium name="Science for Life Laboratories"/>
        </authorList>
    </citation>
    <scope>NUCLEOTIDE SEQUENCE [LARGE SCALE GENOMIC DNA]</scope>
    <source>
        <strain evidence="1">Soil9</strain>
    </source>
</reference>
<proteinExistence type="predicted"/>
<name>A0A6P2CYT2_9BACT</name>
<dbReference type="KEGG" id="gms:SOIL9_35830"/>
<gene>
    <name evidence="1" type="ORF">SOIL9_35830</name>
</gene>
<keyword evidence="2" id="KW-1185">Reference proteome</keyword>
<accession>A0A6P2CYT2</accession>
<evidence type="ECO:0000313" key="2">
    <source>
        <dbReference type="Proteomes" id="UP000464178"/>
    </source>
</evidence>